<dbReference type="InterPro" id="IPR052860">
    <property type="entry name" value="NRL-GPCR1"/>
</dbReference>
<keyword evidence="3" id="KW-1185">Reference proteome</keyword>
<evidence type="ECO:0000313" key="2">
    <source>
        <dbReference type="EMBL" id="GMT22790.1"/>
    </source>
</evidence>
<feature type="transmembrane region" description="Helical" evidence="1">
    <location>
        <begin position="106"/>
        <end position="130"/>
    </location>
</feature>
<sequence length="156" mass="18347">IMLVNWLKRNQTDEFFPLFEIIYAFELFFIVLALFIGPLILAAAFKSTSLNRNVSNTFFASTKNIILQFRLHIFFGVLHTCVYISSRLIVMVHQYLGTSEYGIFRCLLFSSASEFVLKNLFYFSISIIAWDRWMATKYWAWYESGVPLTLIFFVIQ</sequence>
<feature type="transmembrane region" description="Helical" evidence="1">
    <location>
        <begin position="21"/>
        <end position="45"/>
    </location>
</feature>
<evidence type="ECO:0000313" key="3">
    <source>
        <dbReference type="Proteomes" id="UP001432322"/>
    </source>
</evidence>
<dbReference type="AlphaFoldDB" id="A0AAV5VTF7"/>
<keyword evidence="1" id="KW-0812">Transmembrane</keyword>
<protein>
    <recommendedName>
        <fullName evidence="4">G protein-coupled receptor</fullName>
    </recommendedName>
</protein>
<dbReference type="PANTHER" id="PTHR47521">
    <property type="entry name" value="SERPENTINE RECEPTOR, CLASS E (EPSILON)-RELATED"/>
    <property type="match status" value="1"/>
</dbReference>
<evidence type="ECO:0000256" key="1">
    <source>
        <dbReference type="SAM" id="Phobius"/>
    </source>
</evidence>
<comment type="caution">
    <text evidence="2">The sequence shown here is derived from an EMBL/GenBank/DDBJ whole genome shotgun (WGS) entry which is preliminary data.</text>
</comment>
<dbReference type="EMBL" id="BTSY01000004">
    <property type="protein sequence ID" value="GMT22790.1"/>
    <property type="molecule type" value="Genomic_DNA"/>
</dbReference>
<dbReference type="Proteomes" id="UP001432322">
    <property type="component" value="Unassembled WGS sequence"/>
</dbReference>
<reference evidence="2" key="1">
    <citation type="submission" date="2023-10" db="EMBL/GenBank/DDBJ databases">
        <title>Genome assembly of Pristionchus species.</title>
        <authorList>
            <person name="Yoshida K."/>
            <person name="Sommer R.J."/>
        </authorList>
    </citation>
    <scope>NUCLEOTIDE SEQUENCE</scope>
    <source>
        <strain evidence="2">RS5133</strain>
    </source>
</reference>
<gene>
    <name evidence="2" type="ORF">PFISCL1PPCAC_14087</name>
</gene>
<name>A0AAV5VTF7_9BILA</name>
<organism evidence="2 3">
    <name type="scientific">Pristionchus fissidentatus</name>
    <dbReference type="NCBI Taxonomy" id="1538716"/>
    <lineage>
        <taxon>Eukaryota</taxon>
        <taxon>Metazoa</taxon>
        <taxon>Ecdysozoa</taxon>
        <taxon>Nematoda</taxon>
        <taxon>Chromadorea</taxon>
        <taxon>Rhabditida</taxon>
        <taxon>Rhabditina</taxon>
        <taxon>Diplogasteromorpha</taxon>
        <taxon>Diplogasteroidea</taxon>
        <taxon>Neodiplogasteridae</taxon>
        <taxon>Pristionchus</taxon>
    </lineage>
</organism>
<accession>A0AAV5VTF7</accession>
<evidence type="ECO:0008006" key="4">
    <source>
        <dbReference type="Google" id="ProtNLM"/>
    </source>
</evidence>
<keyword evidence="1" id="KW-0472">Membrane</keyword>
<feature type="non-terminal residue" evidence="2">
    <location>
        <position position="1"/>
    </location>
</feature>
<keyword evidence="1" id="KW-1133">Transmembrane helix</keyword>
<proteinExistence type="predicted"/>
<feature type="transmembrane region" description="Helical" evidence="1">
    <location>
        <begin position="65"/>
        <end position="85"/>
    </location>
</feature>
<dbReference type="PANTHER" id="PTHR47521:SF7">
    <property type="entry name" value="SERPENTINE RECEPTOR CLASS EPSILON-6"/>
    <property type="match status" value="1"/>
</dbReference>
<feature type="transmembrane region" description="Helical" evidence="1">
    <location>
        <begin position="136"/>
        <end position="155"/>
    </location>
</feature>